<evidence type="ECO:0000313" key="1">
    <source>
        <dbReference type="EMBL" id="EDS00919.1"/>
    </source>
</evidence>
<reference evidence="1" key="2">
    <citation type="submission" date="2014-06" db="EMBL/GenBank/DDBJ databases">
        <title>Draft genome sequence of Eubacterium siraeum (DSM 15702).</title>
        <authorList>
            <person name="Sudarsanam P."/>
            <person name="Ley R."/>
            <person name="Guruge J."/>
            <person name="Turnbaugh P.J."/>
            <person name="Mahowald M."/>
            <person name="Liep D."/>
            <person name="Gordon J."/>
        </authorList>
    </citation>
    <scope>NUCLEOTIDE SEQUENCE</scope>
    <source>
        <strain evidence="1">DSM 15702</strain>
    </source>
</reference>
<dbReference type="AlphaFoldDB" id="B0MMZ4"/>
<gene>
    <name evidence="1" type="ORF">EUBSIR_01201</name>
</gene>
<accession>B0MMZ4</accession>
<dbReference type="EMBL" id="ABCA03000044">
    <property type="protein sequence ID" value="EDS00919.1"/>
    <property type="molecule type" value="Genomic_DNA"/>
</dbReference>
<proteinExistence type="predicted"/>
<evidence type="ECO:0000313" key="2">
    <source>
        <dbReference type="Proteomes" id="UP000005326"/>
    </source>
</evidence>
<keyword evidence="2" id="KW-1185">Reference proteome</keyword>
<reference evidence="1" key="1">
    <citation type="submission" date="2007-10" db="EMBL/GenBank/DDBJ databases">
        <authorList>
            <person name="Fulton L."/>
            <person name="Clifton S."/>
            <person name="Fulton B."/>
            <person name="Xu J."/>
            <person name="Minx P."/>
            <person name="Pepin K.H."/>
            <person name="Johnson M."/>
            <person name="Thiruvilangam P."/>
            <person name="Bhonagiri V."/>
            <person name="Nash W.E."/>
            <person name="Mardis E.R."/>
            <person name="Wilson R.K."/>
        </authorList>
    </citation>
    <scope>NUCLEOTIDE SEQUENCE [LARGE SCALE GENOMIC DNA]</scope>
    <source>
        <strain evidence="1">DSM 15702</strain>
    </source>
</reference>
<protein>
    <submittedName>
        <fullName evidence="1">Uncharacterized protein</fullName>
    </submittedName>
</protein>
<comment type="caution">
    <text evidence="1">The sequence shown here is derived from an EMBL/GenBank/DDBJ whole genome shotgun (WGS) entry which is preliminary data.</text>
</comment>
<name>B0MMZ4_9FIRM</name>
<dbReference type="Proteomes" id="UP000005326">
    <property type="component" value="Unassembled WGS sequence"/>
</dbReference>
<organism evidence="1 2">
    <name type="scientific">[Eubacterium] siraeum DSM 15702</name>
    <dbReference type="NCBI Taxonomy" id="428128"/>
    <lineage>
        <taxon>Bacteria</taxon>
        <taxon>Bacillati</taxon>
        <taxon>Bacillota</taxon>
        <taxon>Clostridia</taxon>
        <taxon>Eubacteriales</taxon>
        <taxon>Oscillospiraceae</taxon>
        <taxon>Oscillospiraceae incertae sedis</taxon>
    </lineage>
</organism>
<sequence>MWGCEIEMWLENDVSYSTESRNPDYEDPYRFESSMVIEDGFIYFYDCDGISPSKLSNKYCWFKARKVKYHIIPD</sequence>